<evidence type="ECO:0000313" key="1">
    <source>
        <dbReference type="EMBL" id="ENU93595.1"/>
    </source>
</evidence>
<organism evidence="1 2">
    <name type="scientific">Acinetobacter vivianii</name>
    <dbReference type="NCBI Taxonomy" id="1776742"/>
    <lineage>
        <taxon>Bacteria</taxon>
        <taxon>Pseudomonadati</taxon>
        <taxon>Pseudomonadota</taxon>
        <taxon>Gammaproteobacteria</taxon>
        <taxon>Moraxellales</taxon>
        <taxon>Moraxellaceae</taxon>
        <taxon>Acinetobacter</taxon>
    </lineage>
</organism>
<dbReference type="AlphaFoldDB" id="N8V1X5"/>
<evidence type="ECO:0000313" key="2">
    <source>
        <dbReference type="Proteomes" id="UP000013049"/>
    </source>
</evidence>
<dbReference type="EMBL" id="APPC01000012">
    <property type="protein sequence ID" value="ENU93595.1"/>
    <property type="molecule type" value="Genomic_DNA"/>
</dbReference>
<reference evidence="1 2" key="1">
    <citation type="submission" date="2013-02" db="EMBL/GenBank/DDBJ databases">
        <title>The Genome Sequence of Acinetobacter sp. NIPH 758.</title>
        <authorList>
            <consortium name="The Broad Institute Genome Sequencing Platform"/>
            <consortium name="The Broad Institute Genome Sequencing Center for Infectious Disease"/>
            <person name="Cerqueira G."/>
            <person name="Feldgarden M."/>
            <person name="Courvalin P."/>
            <person name="Perichon B."/>
            <person name="Grillot-Courvalin C."/>
            <person name="Clermont D."/>
            <person name="Rocha E."/>
            <person name="Yoon E.-J."/>
            <person name="Nemec A."/>
            <person name="Walker B."/>
            <person name="Young S.K."/>
            <person name="Zeng Q."/>
            <person name="Gargeya S."/>
            <person name="Fitzgerald M."/>
            <person name="Haas B."/>
            <person name="Abouelleil A."/>
            <person name="Alvarado L."/>
            <person name="Arachchi H.M."/>
            <person name="Berlin A.M."/>
            <person name="Chapman S.B."/>
            <person name="Dewar J."/>
            <person name="Goldberg J."/>
            <person name="Griggs A."/>
            <person name="Gujja S."/>
            <person name="Hansen M."/>
            <person name="Howarth C."/>
            <person name="Imamovic A."/>
            <person name="Larimer J."/>
            <person name="McCowan C."/>
            <person name="Murphy C."/>
            <person name="Neiman D."/>
            <person name="Pearson M."/>
            <person name="Priest M."/>
            <person name="Roberts A."/>
            <person name="Saif S."/>
            <person name="Shea T."/>
            <person name="Sisk P."/>
            <person name="Sykes S."/>
            <person name="Wortman J."/>
            <person name="Nusbaum C."/>
            <person name="Birren B."/>
        </authorList>
    </citation>
    <scope>NUCLEOTIDE SEQUENCE [LARGE SCALE GENOMIC DNA]</scope>
    <source>
        <strain evidence="1 2">NIPH 758</strain>
    </source>
</reference>
<comment type="caution">
    <text evidence="1">The sequence shown here is derived from an EMBL/GenBank/DDBJ whole genome shotgun (WGS) entry which is preliminary data.</text>
</comment>
<dbReference type="Proteomes" id="UP000013049">
    <property type="component" value="Unassembled WGS sequence"/>
</dbReference>
<dbReference type="RefSeq" id="WP_004775556.1">
    <property type="nucleotide sequence ID" value="NZ_KB849367.1"/>
</dbReference>
<dbReference type="HOGENOM" id="CLU_1773391_0_0_6"/>
<proteinExistence type="predicted"/>
<name>N8V1X5_9GAMM</name>
<gene>
    <name evidence="1" type="ORF">F971_00853</name>
</gene>
<accession>N8V1X5</accession>
<sequence length="146" mass="17289">MKKFIEKVNNVLALIRSDHNSNIQKYSLNIISYVETLDYLEEQEFIFSFLFKVSKATEDDLENFSSAVYLLVNEQVNFFDQKFHYYNELNDDWEPYSSELFSKSLINNNFTHPINGKKISKNEYFDLVQPYFVASDELLGESFESQ</sequence>
<protein>
    <submittedName>
        <fullName evidence="1">Uncharacterized protein</fullName>
    </submittedName>
</protein>